<proteinExistence type="predicted"/>
<organism evidence="1 2">
    <name type="scientific">Araneus ventricosus</name>
    <name type="common">Orbweaver spider</name>
    <name type="synonym">Epeira ventricosa</name>
    <dbReference type="NCBI Taxonomy" id="182803"/>
    <lineage>
        <taxon>Eukaryota</taxon>
        <taxon>Metazoa</taxon>
        <taxon>Ecdysozoa</taxon>
        <taxon>Arthropoda</taxon>
        <taxon>Chelicerata</taxon>
        <taxon>Arachnida</taxon>
        <taxon>Araneae</taxon>
        <taxon>Araneomorphae</taxon>
        <taxon>Entelegynae</taxon>
        <taxon>Araneoidea</taxon>
        <taxon>Araneidae</taxon>
        <taxon>Araneus</taxon>
    </lineage>
</organism>
<dbReference type="Proteomes" id="UP000499080">
    <property type="component" value="Unassembled WGS sequence"/>
</dbReference>
<reference evidence="1 2" key="1">
    <citation type="journal article" date="2019" name="Sci. Rep.">
        <title>Orb-weaving spider Araneus ventricosus genome elucidates the spidroin gene catalogue.</title>
        <authorList>
            <person name="Kono N."/>
            <person name="Nakamura H."/>
            <person name="Ohtoshi R."/>
            <person name="Moran D.A.P."/>
            <person name="Shinohara A."/>
            <person name="Yoshida Y."/>
            <person name="Fujiwara M."/>
            <person name="Mori M."/>
            <person name="Tomita M."/>
            <person name="Arakawa K."/>
        </authorList>
    </citation>
    <scope>NUCLEOTIDE SEQUENCE [LARGE SCALE GENOMIC DNA]</scope>
</reference>
<comment type="caution">
    <text evidence="1">The sequence shown here is derived from an EMBL/GenBank/DDBJ whole genome shotgun (WGS) entry which is preliminary data.</text>
</comment>
<gene>
    <name evidence="1" type="ORF">AVEN_24145_1</name>
</gene>
<accession>A0A4Y2KID1</accession>
<sequence length="113" mass="13011">MFPIQADISCLNFFFWSHIKSLIYDDSPVDYAEDFVGCGKNHGVFASEHCRLYEAYTKYGDRFSQQTLKTACDLILNSTVHNPNSAHQIITFCVLLKYSKQINVLLKFQGFEN</sequence>
<dbReference type="EMBL" id="BGPR01004607">
    <property type="protein sequence ID" value="GBN01327.1"/>
    <property type="molecule type" value="Genomic_DNA"/>
</dbReference>
<name>A0A4Y2KID1_ARAVE</name>
<keyword evidence="2" id="KW-1185">Reference proteome</keyword>
<dbReference type="AlphaFoldDB" id="A0A4Y2KID1"/>
<protein>
    <submittedName>
        <fullName evidence="1">Uncharacterized protein</fullName>
    </submittedName>
</protein>
<evidence type="ECO:0000313" key="2">
    <source>
        <dbReference type="Proteomes" id="UP000499080"/>
    </source>
</evidence>
<evidence type="ECO:0000313" key="1">
    <source>
        <dbReference type="EMBL" id="GBN01327.1"/>
    </source>
</evidence>